<dbReference type="Proteomes" id="UP000016560">
    <property type="component" value="Unassembled WGS sequence"/>
</dbReference>
<dbReference type="EMBL" id="BATI01000045">
    <property type="protein sequence ID" value="GAD64712.1"/>
    <property type="molecule type" value="Genomic_DNA"/>
</dbReference>
<proteinExistence type="predicted"/>
<dbReference type="eggNOG" id="ENOG5033WM8">
    <property type="taxonomic scope" value="Bacteria"/>
</dbReference>
<protein>
    <submittedName>
        <fullName evidence="2">Uncharacterized protein</fullName>
    </submittedName>
</protein>
<keyword evidence="3" id="KW-1185">Reference proteome</keyword>
<keyword evidence="1" id="KW-0472">Membrane</keyword>
<keyword evidence="1" id="KW-0812">Transmembrane</keyword>
<evidence type="ECO:0000313" key="2">
    <source>
        <dbReference type="EMBL" id="GAD64712.1"/>
    </source>
</evidence>
<keyword evidence="1" id="KW-1133">Transmembrane helix</keyword>
<dbReference type="OrthoDB" id="7068735at2"/>
<dbReference type="AlphaFoldDB" id="U2ZUF8"/>
<evidence type="ECO:0000256" key="1">
    <source>
        <dbReference type="SAM" id="Phobius"/>
    </source>
</evidence>
<comment type="caution">
    <text evidence="2">The sequence shown here is derived from an EMBL/GenBank/DDBJ whole genome shotgun (WGS) entry which is preliminary data.</text>
</comment>
<name>U2ZUF8_AQUA1</name>
<gene>
    <name evidence="2" type="ORF">PA6_045_00320</name>
</gene>
<accession>U2ZUF8</accession>
<dbReference type="RefSeq" id="WP_021702785.1">
    <property type="nucleotide sequence ID" value="NZ_BATI01000045.1"/>
</dbReference>
<feature type="transmembrane region" description="Helical" evidence="1">
    <location>
        <begin position="6"/>
        <end position="21"/>
    </location>
</feature>
<reference evidence="2" key="1">
    <citation type="submission" date="2024-09" db="EMBL/GenBank/DDBJ databases">
        <title>Whole genome shotgun sequence of Pseudomonas alcaligenes NBRC 14159.</title>
        <authorList>
            <person name="Yoshida I."/>
            <person name="Hosoyama A."/>
            <person name="Tsuchikane K."/>
            <person name="Noguchi M."/>
            <person name="Hirakata S."/>
            <person name="Ando Y."/>
            <person name="Ohji S."/>
            <person name="Yamazoe A."/>
            <person name="Yamazaki S."/>
            <person name="Fujita N."/>
        </authorList>
    </citation>
    <scope>NUCLEOTIDE SEQUENCE</scope>
    <source>
        <strain evidence="2">NBRC 14159</strain>
    </source>
</reference>
<evidence type="ECO:0000313" key="3">
    <source>
        <dbReference type="Proteomes" id="UP000016560"/>
    </source>
</evidence>
<organism evidence="2 3">
    <name type="scientific">Aquipseudomonas alcaligenes (strain ATCC 14909 / DSM 50342 / CCUG 1425 / JCM 20561 / NBRC 14159 / NCIMB 9945 / NCTC 10367 / 1577)</name>
    <name type="common">Pseudomonas alcaligenes</name>
    <dbReference type="NCBI Taxonomy" id="1215092"/>
    <lineage>
        <taxon>Bacteria</taxon>
        <taxon>Pseudomonadati</taxon>
        <taxon>Pseudomonadota</taxon>
        <taxon>Gammaproteobacteria</taxon>
        <taxon>Pseudomonadales</taxon>
        <taxon>Pseudomonadaceae</taxon>
        <taxon>Aquipseudomonas</taxon>
    </lineage>
</organism>
<sequence>MEDALIGLAGLLIGILLNEYYRRSSRIEKYSSQVFEKRLEVYEGLMSEVKQAADIISDLVENPNIDVDKKKEIAFHAGLAVATYTDRHQFYLNEEISVHCTMVFIRTPDIFEETTNEQELKLFRMSTKETYEMIRSEAGIVELDSLFRSITKSSPGGELIEYYRKAKKAHARKA</sequence>